<accession>A0ABQ8DLX1</accession>
<reference evidence="9 10" key="1">
    <citation type="submission" date="2021-05" db="EMBL/GenBank/DDBJ databases">
        <title>Genome Assembly of Synthetic Allotetraploid Brassica napus Reveals Homoeologous Exchanges between Subgenomes.</title>
        <authorList>
            <person name="Davis J.T."/>
        </authorList>
    </citation>
    <scope>NUCLEOTIDE SEQUENCE [LARGE SCALE GENOMIC DNA]</scope>
    <source>
        <strain evidence="10">cv. Da-Ae</strain>
        <tissue evidence="9">Seedling</tissue>
    </source>
</reference>
<dbReference type="Gene3D" id="1.20.1250.20">
    <property type="entry name" value="MFS general substrate transporter like domains"/>
    <property type="match status" value="2"/>
</dbReference>
<keyword evidence="3" id="KW-0813">Transport</keyword>
<gene>
    <name evidence="9" type="ORF">HID58_016086</name>
</gene>
<evidence type="ECO:0000256" key="4">
    <source>
        <dbReference type="ARBA" id="ARBA00022692"/>
    </source>
</evidence>
<dbReference type="PANTHER" id="PTHR48020">
    <property type="entry name" value="PROTON MYO-INOSITOL COTRANSPORTER"/>
    <property type="match status" value="1"/>
</dbReference>
<dbReference type="Proteomes" id="UP000824890">
    <property type="component" value="Unassembled WGS sequence"/>
</dbReference>
<evidence type="ECO:0000313" key="10">
    <source>
        <dbReference type="Proteomes" id="UP000824890"/>
    </source>
</evidence>
<keyword evidence="10" id="KW-1185">Reference proteome</keyword>
<organism evidence="9 10">
    <name type="scientific">Brassica napus</name>
    <name type="common">Rape</name>
    <dbReference type="NCBI Taxonomy" id="3708"/>
    <lineage>
        <taxon>Eukaryota</taxon>
        <taxon>Viridiplantae</taxon>
        <taxon>Streptophyta</taxon>
        <taxon>Embryophyta</taxon>
        <taxon>Tracheophyta</taxon>
        <taxon>Spermatophyta</taxon>
        <taxon>Magnoliopsida</taxon>
        <taxon>eudicotyledons</taxon>
        <taxon>Gunneridae</taxon>
        <taxon>Pentapetalae</taxon>
        <taxon>rosids</taxon>
        <taxon>malvids</taxon>
        <taxon>Brassicales</taxon>
        <taxon>Brassicaceae</taxon>
        <taxon>Brassiceae</taxon>
        <taxon>Brassica</taxon>
    </lineage>
</organism>
<dbReference type="InterPro" id="IPR036259">
    <property type="entry name" value="MFS_trans_sf"/>
</dbReference>
<evidence type="ECO:0000256" key="6">
    <source>
        <dbReference type="ARBA" id="ARBA00023136"/>
    </source>
</evidence>
<evidence type="ECO:0000256" key="1">
    <source>
        <dbReference type="ARBA" id="ARBA00004141"/>
    </source>
</evidence>
<dbReference type="InterPro" id="IPR020846">
    <property type="entry name" value="MFS_dom"/>
</dbReference>
<dbReference type="EMBL" id="JAGKQM010000004">
    <property type="protein sequence ID" value="KAH0930359.1"/>
    <property type="molecule type" value="Genomic_DNA"/>
</dbReference>
<dbReference type="InterPro" id="IPR005828">
    <property type="entry name" value="MFS_sugar_transport-like"/>
</dbReference>
<dbReference type="InterPro" id="IPR050814">
    <property type="entry name" value="Myo-inositol_Transporter"/>
</dbReference>
<dbReference type="Pfam" id="PF00083">
    <property type="entry name" value="Sugar_tr"/>
    <property type="match status" value="3"/>
</dbReference>
<comment type="caution">
    <text evidence="9">The sequence shown here is derived from an EMBL/GenBank/DDBJ whole genome shotgun (WGS) entry which is preliminary data.</text>
</comment>
<feature type="transmembrane region" description="Helical" evidence="7">
    <location>
        <begin position="321"/>
        <end position="340"/>
    </location>
</feature>
<feature type="domain" description="Major facilitator superfamily (MFS) profile" evidence="8">
    <location>
        <begin position="30"/>
        <end position="496"/>
    </location>
</feature>
<protein>
    <recommendedName>
        <fullName evidence="8">Major facilitator superfamily (MFS) profile domain-containing protein</fullName>
    </recommendedName>
</protein>
<feature type="transmembrane region" description="Helical" evidence="7">
    <location>
        <begin position="26"/>
        <end position="55"/>
    </location>
</feature>
<dbReference type="PROSITE" id="PS00216">
    <property type="entry name" value="SUGAR_TRANSPORT_1"/>
    <property type="match status" value="1"/>
</dbReference>
<dbReference type="InterPro" id="IPR003663">
    <property type="entry name" value="Sugar/inositol_transpt"/>
</dbReference>
<keyword evidence="4 7" id="KW-0812">Transmembrane</keyword>
<feature type="transmembrane region" description="Helical" evidence="7">
    <location>
        <begin position="403"/>
        <end position="429"/>
    </location>
</feature>
<keyword evidence="5 7" id="KW-1133">Transmembrane helix</keyword>
<dbReference type="CDD" id="cd17360">
    <property type="entry name" value="MFS_HMIT_like"/>
    <property type="match status" value="1"/>
</dbReference>
<feature type="transmembrane region" description="Helical" evidence="7">
    <location>
        <begin position="474"/>
        <end position="492"/>
    </location>
</feature>
<dbReference type="SUPFAM" id="SSF103473">
    <property type="entry name" value="MFS general substrate transporter"/>
    <property type="match status" value="1"/>
</dbReference>
<keyword evidence="6 7" id="KW-0472">Membrane</keyword>
<comment type="subcellular location">
    <subcellularLocation>
        <location evidence="1">Membrane</location>
        <topology evidence="1">Multi-pass membrane protein</topology>
    </subcellularLocation>
</comment>
<feature type="transmembrane region" description="Helical" evidence="7">
    <location>
        <begin position="441"/>
        <end position="462"/>
    </location>
</feature>
<feature type="transmembrane region" description="Helical" evidence="7">
    <location>
        <begin position="164"/>
        <end position="183"/>
    </location>
</feature>
<evidence type="ECO:0000256" key="7">
    <source>
        <dbReference type="SAM" id="Phobius"/>
    </source>
</evidence>
<evidence type="ECO:0000256" key="5">
    <source>
        <dbReference type="ARBA" id="ARBA00022989"/>
    </source>
</evidence>
<dbReference type="PANTHER" id="PTHR48020:SF6">
    <property type="entry name" value="INOSITOL TRANSPORTER 3-RELATED"/>
    <property type="match status" value="1"/>
</dbReference>
<comment type="similarity">
    <text evidence="2">Belongs to the major facilitator superfamily. Sugar transporter (TC 2.A.1.1) family.</text>
</comment>
<dbReference type="InterPro" id="IPR005829">
    <property type="entry name" value="Sugar_transporter_CS"/>
</dbReference>
<sequence>MVERGIAKTEEIRFTEVWRTTWETPYIMRLALSAGIGGLLFGYDTGVIAGALLYIREEFQVVDDKRWLQEMIVSMTVAGAIVGAAVGGWYNDRFGRKTSILIADVLFMVGAVVMALAPAPWVIIVGRVLVGFGVGMASMTSPLYISEMSPARIRGALTPGTWRWMLGVSAVPAIIQFCLMLTLPESPRWLYRNDMKAESRDVLERIYPAEEVEAEIAALKESVMAEKADEDIIGHTFYAKLKGALSNPVVRHGLAAGITVQVAQQFVGINTVMYYSPTILQFAGYASNKTAMALSLITSGLNALGSIVSMMLVDRYGRRKLMIISMFGIISCLVILAAVFSETSKQAPKIDTRDSISFAPNGTCQAFAPYIASKASPSNWNYHISLCHSKGRTYFKDGCPSKFGYLAIIFLGLYIIAYAPGMGTVPWIVNSEIYPLRYRGLAGGIAAVSNWSSNLIVSETFLTLTHEVGSSGTFLLFAVSSATGLVFIWMLVPETKGLQFEEVEKLLEDGIRPSLFRRMSRVKEVDTS</sequence>
<evidence type="ECO:0000313" key="9">
    <source>
        <dbReference type="EMBL" id="KAH0930359.1"/>
    </source>
</evidence>
<evidence type="ECO:0000256" key="2">
    <source>
        <dbReference type="ARBA" id="ARBA00010992"/>
    </source>
</evidence>
<evidence type="ECO:0000256" key="3">
    <source>
        <dbReference type="ARBA" id="ARBA00022448"/>
    </source>
</evidence>
<dbReference type="PRINTS" id="PR00171">
    <property type="entry name" value="SUGRTRNSPORT"/>
</dbReference>
<name>A0ABQ8DLX1_BRANA</name>
<dbReference type="PROSITE" id="PS50850">
    <property type="entry name" value="MFS"/>
    <property type="match status" value="1"/>
</dbReference>
<feature type="transmembrane region" description="Helical" evidence="7">
    <location>
        <begin position="67"/>
        <end position="86"/>
    </location>
</feature>
<feature type="transmembrane region" description="Helical" evidence="7">
    <location>
        <begin position="98"/>
        <end position="117"/>
    </location>
</feature>
<dbReference type="PROSITE" id="PS00217">
    <property type="entry name" value="SUGAR_TRANSPORT_2"/>
    <property type="match status" value="1"/>
</dbReference>
<proteinExistence type="inferred from homology"/>
<evidence type="ECO:0000259" key="8">
    <source>
        <dbReference type="PROSITE" id="PS50850"/>
    </source>
</evidence>